<dbReference type="GO" id="GO:0046872">
    <property type="term" value="F:metal ion binding"/>
    <property type="evidence" value="ECO:0007669"/>
    <property type="project" value="UniProtKB-KW"/>
</dbReference>
<evidence type="ECO:0000256" key="1">
    <source>
        <dbReference type="ARBA" id="ARBA00005495"/>
    </source>
</evidence>
<organism evidence="6 7">
    <name type="scientific">Lophium mytilinum</name>
    <dbReference type="NCBI Taxonomy" id="390894"/>
    <lineage>
        <taxon>Eukaryota</taxon>
        <taxon>Fungi</taxon>
        <taxon>Dikarya</taxon>
        <taxon>Ascomycota</taxon>
        <taxon>Pezizomycotina</taxon>
        <taxon>Dothideomycetes</taxon>
        <taxon>Pleosporomycetidae</taxon>
        <taxon>Mytilinidiales</taxon>
        <taxon>Mytilinidiaceae</taxon>
        <taxon>Lophium</taxon>
    </lineage>
</organism>
<sequence length="352" mass="38261">MPPFILRALANGYRGLLETTLKAHCLCNASHVSVAVPTASLPLAVHLCHCDTCRRTHGSLGLFNAHIPAPTADFATLTAYASSQDVKRYFCSTCGTHMLDYDAKTKEWNISISIVDGPESLWDFREHIYLQDTKDGGLGTWLASVGGKPLKKWAGGAIPDSKSEFGNWEPPTPSTTDVSKSKEDILHASCHCGGASFNIARPTPASRALLPPLATASDDTKWYASNDVCTSCRFSVGSAIVSWAFPTVDRVTLADGSPYRRVFGTLKEYRSSPDVSRTFCGVCGATVAYHVDDRPDLVDVAVGLLEAADGARAESWLEWRVHKLSYEEDAIHHALVGALKDGMKTWSEERKV</sequence>
<dbReference type="InterPro" id="IPR011057">
    <property type="entry name" value="Mss4-like_sf"/>
</dbReference>
<dbReference type="GO" id="GO:0016846">
    <property type="term" value="F:carbon-sulfur lyase activity"/>
    <property type="evidence" value="ECO:0007669"/>
    <property type="project" value="InterPro"/>
</dbReference>
<evidence type="ECO:0000256" key="2">
    <source>
        <dbReference type="ARBA" id="ARBA00022723"/>
    </source>
</evidence>
<dbReference type="PANTHER" id="PTHR33337:SF31">
    <property type="entry name" value="DUF636 DOMAIN PROTEIN (AFU_ORTHOLOGUE AFUA_2G12650)"/>
    <property type="match status" value="1"/>
</dbReference>
<gene>
    <name evidence="6" type="ORF">BU16DRAFT_527884</name>
</gene>
<proteinExistence type="inferred from homology"/>
<evidence type="ECO:0000256" key="4">
    <source>
        <dbReference type="ARBA" id="ARBA00023239"/>
    </source>
</evidence>
<feature type="domain" description="CENP-V/GFA" evidence="5">
    <location>
        <begin position="21"/>
        <end position="123"/>
    </location>
</feature>
<name>A0A6A6QVL8_9PEZI</name>
<accession>A0A6A6QVL8</accession>
<evidence type="ECO:0000256" key="3">
    <source>
        <dbReference type="ARBA" id="ARBA00022833"/>
    </source>
</evidence>
<protein>
    <recommendedName>
        <fullName evidence="5">CENP-V/GFA domain-containing protein</fullName>
    </recommendedName>
</protein>
<dbReference type="OrthoDB" id="5422068at2759"/>
<dbReference type="PANTHER" id="PTHR33337">
    <property type="entry name" value="GFA DOMAIN-CONTAINING PROTEIN"/>
    <property type="match status" value="1"/>
</dbReference>
<dbReference type="Pfam" id="PF04828">
    <property type="entry name" value="GFA"/>
    <property type="match status" value="2"/>
</dbReference>
<dbReference type="Gene3D" id="3.90.1590.10">
    <property type="entry name" value="glutathione-dependent formaldehyde- activating enzyme (gfa)"/>
    <property type="match status" value="2"/>
</dbReference>
<dbReference type="PROSITE" id="PS51891">
    <property type="entry name" value="CENP_V_GFA"/>
    <property type="match status" value="1"/>
</dbReference>
<reference evidence="6" key="1">
    <citation type="journal article" date="2020" name="Stud. Mycol.">
        <title>101 Dothideomycetes genomes: a test case for predicting lifestyles and emergence of pathogens.</title>
        <authorList>
            <person name="Haridas S."/>
            <person name="Albert R."/>
            <person name="Binder M."/>
            <person name="Bloem J."/>
            <person name="Labutti K."/>
            <person name="Salamov A."/>
            <person name="Andreopoulos B."/>
            <person name="Baker S."/>
            <person name="Barry K."/>
            <person name="Bills G."/>
            <person name="Bluhm B."/>
            <person name="Cannon C."/>
            <person name="Castanera R."/>
            <person name="Culley D."/>
            <person name="Daum C."/>
            <person name="Ezra D."/>
            <person name="Gonzalez J."/>
            <person name="Henrissat B."/>
            <person name="Kuo A."/>
            <person name="Liang C."/>
            <person name="Lipzen A."/>
            <person name="Lutzoni F."/>
            <person name="Magnuson J."/>
            <person name="Mondo S."/>
            <person name="Nolan M."/>
            <person name="Ohm R."/>
            <person name="Pangilinan J."/>
            <person name="Park H.-J."/>
            <person name="Ramirez L."/>
            <person name="Alfaro M."/>
            <person name="Sun H."/>
            <person name="Tritt A."/>
            <person name="Yoshinaga Y."/>
            <person name="Zwiers L.-H."/>
            <person name="Turgeon B."/>
            <person name="Goodwin S."/>
            <person name="Spatafora J."/>
            <person name="Crous P."/>
            <person name="Grigoriev I."/>
        </authorList>
    </citation>
    <scope>NUCLEOTIDE SEQUENCE</scope>
    <source>
        <strain evidence="6">CBS 269.34</strain>
    </source>
</reference>
<keyword evidence="2" id="KW-0479">Metal-binding</keyword>
<dbReference type="AlphaFoldDB" id="A0A6A6QVL8"/>
<evidence type="ECO:0000313" key="6">
    <source>
        <dbReference type="EMBL" id="KAF2494957.1"/>
    </source>
</evidence>
<dbReference type="Proteomes" id="UP000799750">
    <property type="component" value="Unassembled WGS sequence"/>
</dbReference>
<dbReference type="EMBL" id="MU004190">
    <property type="protein sequence ID" value="KAF2494957.1"/>
    <property type="molecule type" value="Genomic_DNA"/>
</dbReference>
<keyword evidence="7" id="KW-1185">Reference proteome</keyword>
<dbReference type="InterPro" id="IPR006913">
    <property type="entry name" value="CENP-V/GFA"/>
</dbReference>
<keyword evidence="3" id="KW-0862">Zinc</keyword>
<dbReference type="SUPFAM" id="SSF51316">
    <property type="entry name" value="Mss4-like"/>
    <property type="match status" value="2"/>
</dbReference>
<comment type="similarity">
    <text evidence="1">Belongs to the Gfa family.</text>
</comment>
<keyword evidence="4" id="KW-0456">Lyase</keyword>
<evidence type="ECO:0000259" key="5">
    <source>
        <dbReference type="PROSITE" id="PS51891"/>
    </source>
</evidence>
<evidence type="ECO:0000313" key="7">
    <source>
        <dbReference type="Proteomes" id="UP000799750"/>
    </source>
</evidence>